<protein>
    <submittedName>
        <fullName evidence="1">Uncharacterized protein</fullName>
    </submittedName>
</protein>
<reference evidence="1 2" key="1">
    <citation type="submission" date="2018-06" db="EMBL/GenBank/DDBJ databases">
        <title>Comparative genomics reveals the genomic features of Rhizophagus irregularis, R. cerebriforme, R. diaphanum and Gigaspora rosea, and their symbiotic lifestyle signature.</title>
        <authorList>
            <person name="Morin E."/>
            <person name="San Clemente H."/>
            <person name="Chen E.C.H."/>
            <person name="De La Providencia I."/>
            <person name="Hainaut M."/>
            <person name="Kuo A."/>
            <person name="Kohler A."/>
            <person name="Murat C."/>
            <person name="Tang N."/>
            <person name="Roy S."/>
            <person name="Loubradou J."/>
            <person name="Henrissat B."/>
            <person name="Grigoriev I.V."/>
            <person name="Corradi N."/>
            <person name="Roux C."/>
            <person name="Martin F.M."/>
        </authorList>
    </citation>
    <scope>NUCLEOTIDE SEQUENCE [LARGE SCALE GENOMIC DNA]</scope>
    <source>
        <strain evidence="1 2">DAOM 227022</strain>
    </source>
</reference>
<comment type="caution">
    <text evidence="1">The sequence shown here is derived from an EMBL/GenBank/DDBJ whole genome shotgun (WGS) entry which is preliminary data.</text>
</comment>
<dbReference type="STRING" id="658196.A0A397T2E6"/>
<keyword evidence="2" id="KW-1185">Reference proteome</keyword>
<dbReference type="AlphaFoldDB" id="A0A397T2E6"/>
<sequence>MHQVDILPKNENDKIDLDFDVEGEVYIAHAKELDVIQELIDKFNIKNLFTVEEYIQYDDSEIITDMIFNEDILKVVLLNNNNN</sequence>
<name>A0A397T2E6_9GLOM</name>
<gene>
    <name evidence="1" type="ORF">C1645_825184</name>
</gene>
<proteinExistence type="predicted"/>
<dbReference type="OrthoDB" id="2468756at2759"/>
<dbReference type="EMBL" id="QKYT01000228">
    <property type="protein sequence ID" value="RIA89224.1"/>
    <property type="molecule type" value="Genomic_DNA"/>
</dbReference>
<organism evidence="1 2">
    <name type="scientific">Glomus cerebriforme</name>
    <dbReference type="NCBI Taxonomy" id="658196"/>
    <lineage>
        <taxon>Eukaryota</taxon>
        <taxon>Fungi</taxon>
        <taxon>Fungi incertae sedis</taxon>
        <taxon>Mucoromycota</taxon>
        <taxon>Glomeromycotina</taxon>
        <taxon>Glomeromycetes</taxon>
        <taxon>Glomerales</taxon>
        <taxon>Glomeraceae</taxon>
        <taxon>Glomus</taxon>
    </lineage>
</organism>
<dbReference type="Proteomes" id="UP000265703">
    <property type="component" value="Unassembled WGS sequence"/>
</dbReference>
<evidence type="ECO:0000313" key="1">
    <source>
        <dbReference type="EMBL" id="RIA89224.1"/>
    </source>
</evidence>
<evidence type="ECO:0000313" key="2">
    <source>
        <dbReference type="Proteomes" id="UP000265703"/>
    </source>
</evidence>
<accession>A0A397T2E6</accession>